<dbReference type="InterPro" id="IPR029063">
    <property type="entry name" value="SAM-dependent_MTases_sf"/>
</dbReference>
<dbReference type="EMBL" id="BLLK01000045">
    <property type="protein sequence ID" value="GFH51122.1"/>
    <property type="molecule type" value="Genomic_DNA"/>
</dbReference>
<dbReference type="GO" id="GO:0005789">
    <property type="term" value="C:endoplasmic reticulum membrane"/>
    <property type="evidence" value="ECO:0007669"/>
    <property type="project" value="TreeGrafter"/>
</dbReference>
<dbReference type="PANTHER" id="PTHR34009">
    <property type="entry name" value="PROTEIN STAR"/>
    <property type="match status" value="1"/>
</dbReference>
<evidence type="ECO:0000313" key="4">
    <source>
        <dbReference type="Proteomes" id="UP001054902"/>
    </source>
</evidence>
<dbReference type="InterPro" id="IPR053202">
    <property type="entry name" value="EGF_Rcpt_Signaling_Reg"/>
</dbReference>
<evidence type="ECO:0000313" key="3">
    <source>
        <dbReference type="EMBL" id="GFH51122.1"/>
    </source>
</evidence>
<dbReference type="PANTHER" id="PTHR34009:SF2">
    <property type="entry name" value="PROTEIN STAR"/>
    <property type="match status" value="1"/>
</dbReference>
<dbReference type="Proteomes" id="UP001054902">
    <property type="component" value="Unassembled WGS sequence"/>
</dbReference>
<keyword evidence="4" id="KW-1185">Reference proteome</keyword>
<evidence type="ECO:0000256" key="1">
    <source>
        <dbReference type="SAM" id="Phobius"/>
    </source>
</evidence>
<dbReference type="GO" id="GO:0005794">
    <property type="term" value="C:Golgi apparatus"/>
    <property type="evidence" value="ECO:0007669"/>
    <property type="project" value="TreeGrafter"/>
</dbReference>
<dbReference type="InterPro" id="IPR006342">
    <property type="entry name" value="FkbM_mtfrase"/>
</dbReference>
<keyword evidence="1" id="KW-1133">Transmembrane helix</keyword>
<comment type="caution">
    <text evidence="3">The sequence shown here is derived from an EMBL/GenBank/DDBJ whole genome shotgun (WGS) entry which is preliminary data.</text>
</comment>
<gene>
    <name evidence="3" type="ORF">CTEN210_07598</name>
</gene>
<dbReference type="GO" id="GO:0005886">
    <property type="term" value="C:plasma membrane"/>
    <property type="evidence" value="ECO:0007669"/>
    <property type="project" value="TreeGrafter"/>
</dbReference>
<sequence>MVVVQSSKARNSASSLLLVIKVLLLVILFLVLTLIFHLLPDSEDNYLSNLAQNKLHVNVPVKETEGWKPIDVFYGGHDILQTKGRGSQCKQDYLVASLFKEKKGGFFLDLAANDAVNLSNTYKLEALHDWTGICVEPNPMYWQNLAHRKCHVAAAVVGKERMQKVKFRMYRDMWRRGASGGIEDFIDPNIPKSNERPDTLYTVPIQEVLERYHAPYLIDYLSLDIEGAEYLVMKDFPFSDYKFKVMTVERPSQELTDLLYANGYLYLAGNNEDGMETSWIHSDFKNELDIVGAVDALGWVGGRSTKWMTLVDGDRFAKPTVNDSRKVHS</sequence>
<dbReference type="GO" id="GO:0016197">
    <property type="term" value="P:endosomal transport"/>
    <property type="evidence" value="ECO:0007669"/>
    <property type="project" value="TreeGrafter"/>
</dbReference>
<organism evidence="3 4">
    <name type="scientific">Chaetoceros tenuissimus</name>
    <dbReference type="NCBI Taxonomy" id="426638"/>
    <lineage>
        <taxon>Eukaryota</taxon>
        <taxon>Sar</taxon>
        <taxon>Stramenopiles</taxon>
        <taxon>Ochrophyta</taxon>
        <taxon>Bacillariophyta</taxon>
        <taxon>Coscinodiscophyceae</taxon>
        <taxon>Chaetocerotophycidae</taxon>
        <taxon>Chaetocerotales</taxon>
        <taxon>Chaetocerotaceae</taxon>
        <taxon>Chaetoceros</taxon>
    </lineage>
</organism>
<dbReference type="GO" id="GO:0031902">
    <property type="term" value="C:late endosome membrane"/>
    <property type="evidence" value="ECO:0007669"/>
    <property type="project" value="TreeGrafter"/>
</dbReference>
<feature type="transmembrane region" description="Helical" evidence="1">
    <location>
        <begin position="16"/>
        <end position="39"/>
    </location>
</feature>
<name>A0AAD3H595_9STRA</name>
<dbReference type="SUPFAM" id="SSF53335">
    <property type="entry name" value="S-adenosyl-L-methionine-dependent methyltransferases"/>
    <property type="match status" value="1"/>
</dbReference>
<dbReference type="Pfam" id="PF05050">
    <property type="entry name" value="Methyltransf_21"/>
    <property type="match status" value="1"/>
</dbReference>
<dbReference type="AlphaFoldDB" id="A0AAD3H595"/>
<keyword evidence="1" id="KW-0472">Membrane</keyword>
<proteinExistence type="predicted"/>
<protein>
    <recommendedName>
        <fullName evidence="2">Methyltransferase FkbM domain-containing protein</fullName>
    </recommendedName>
</protein>
<dbReference type="GO" id="GO:0006888">
    <property type="term" value="P:endoplasmic reticulum to Golgi vesicle-mediated transport"/>
    <property type="evidence" value="ECO:0007669"/>
    <property type="project" value="TreeGrafter"/>
</dbReference>
<reference evidence="3 4" key="1">
    <citation type="journal article" date="2021" name="Sci. Rep.">
        <title>The genome of the diatom Chaetoceros tenuissimus carries an ancient integrated fragment of an extant virus.</title>
        <authorList>
            <person name="Hongo Y."/>
            <person name="Kimura K."/>
            <person name="Takaki Y."/>
            <person name="Yoshida Y."/>
            <person name="Baba S."/>
            <person name="Kobayashi G."/>
            <person name="Nagasaki K."/>
            <person name="Hano T."/>
            <person name="Tomaru Y."/>
        </authorList>
    </citation>
    <scope>NUCLEOTIDE SEQUENCE [LARGE SCALE GENOMIC DNA]</scope>
    <source>
        <strain evidence="3 4">NIES-3715</strain>
    </source>
</reference>
<accession>A0AAD3H595</accession>
<feature type="domain" description="Methyltransferase FkbM" evidence="2">
    <location>
        <begin position="109"/>
        <end position="250"/>
    </location>
</feature>
<keyword evidence="1" id="KW-0812">Transmembrane</keyword>
<evidence type="ECO:0000259" key="2">
    <source>
        <dbReference type="Pfam" id="PF05050"/>
    </source>
</evidence>
<dbReference type="Gene3D" id="3.40.50.150">
    <property type="entry name" value="Vaccinia Virus protein VP39"/>
    <property type="match status" value="1"/>
</dbReference>